<dbReference type="EMBL" id="HE573023">
    <property type="protein sequence ID" value="CCC49358.1"/>
    <property type="molecule type" value="Genomic_DNA"/>
</dbReference>
<feature type="compositionally biased region" description="Polar residues" evidence="1">
    <location>
        <begin position="650"/>
        <end position="661"/>
    </location>
</feature>
<dbReference type="VEuPathDB" id="TriTrypDB:TvY486_0706730"/>
<organism evidence="2">
    <name type="scientific">Trypanosoma vivax (strain Y486)</name>
    <dbReference type="NCBI Taxonomy" id="1055687"/>
    <lineage>
        <taxon>Eukaryota</taxon>
        <taxon>Discoba</taxon>
        <taxon>Euglenozoa</taxon>
        <taxon>Kinetoplastea</taxon>
        <taxon>Metakinetoplastina</taxon>
        <taxon>Trypanosomatida</taxon>
        <taxon>Trypanosomatidae</taxon>
        <taxon>Trypanosoma</taxon>
        <taxon>Duttonella</taxon>
    </lineage>
</organism>
<feature type="region of interest" description="Disordered" evidence="1">
    <location>
        <begin position="937"/>
        <end position="1035"/>
    </location>
</feature>
<sequence length="1068" mass="117454">MALSLRDVMARPTDEEAMLLLLNEHHRYCLGSLESECLNDDDQNGSNIAGLTCNNCAHFGLPNLTGAFNLRALTRMECPHTWIVPPGTIPSCCYESAVVHGGSDTSLLVDYSDRRCLVFAHSELLKPPRAGQPPQMVLAMWPEGRTRECYARPHSESTAEVQQERHFLPDVNSRQNSLYWPAYITKVVGVFDDPLLNCTMMTEAGRLWLQSHKDFSEIAAHALRTPMRICVDVTFCIDETSEARRLTITPDIRYVTNSKAALADGSSRISASTADEYDDEVLQHSERVCSMMKAGHNCCCIVYSASECPLLTPREMPQVVSIRNYSYSAVLSRGKHRFPAFPPSAACGKSISDRNRVFSPRSCAEDGGVLPESIDVTRSTSEGASPNSSTSYIKIKLNNNTLSHDPIAALDMLAGPICQAQQFVYLRPRIDTVVEVQRTAIEELRTVWAKLQRELMKTPQPEKVELPELRAEESVLPTLSAQEVSLPKFCAKEVMPSDSIVSRARTQAPLSKELMEAYAASYLQEDRGKVYDENGVPVTLLPRAPNAAEDVTVEHLRRHLKLLQGHLPSSSRGNRWEGQPPMALRALQCDAVAESRCERGRSALHSEYPSPTHRGRSPVDACRCKTGESCSSQNHCEVDAGPAGGPQRGKNASHTDTSTDGSCHIRTPAPHRQRRGSSAATTVSSESVCNDRCGRSMRSMETPTRRSSPRVVTFTEPSAADSSALKEVRSQHLYEDDPNPRLASMWSVVQPSSNVDGVVSLSSSEEAWADILGLRMPAAPTAVQRSSGDKETASRRDSYDSSDNSSCKAGRIFRFVSAGTEPVGATTHIGSLQSFRSVSKDGASNGELVLRVKRAAAPLVTAQVRKPPRPPMAKTLASPTALCAPRMATRERDGYNPIQMITTMQRDTEPMKIVRQVPKSIRAEEVEQWRRQRCGRLRAEPVTRSPPGSQDSTPVCEPVSRSRSAHGAPSLEKKRFAISPDCGDLMSASRHRRSHSHRMVPRSDTGHFTRSSSTTSRKNHCSESIGSPSRSRFTPTSLNTVCGVEIILDDPRLLSQVLPCDKNEDSQG</sequence>
<proteinExistence type="predicted"/>
<dbReference type="AlphaFoldDB" id="G0TZF5"/>
<reference evidence="2" key="1">
    <citation type="journal article" date="2012" name="Proc. Natl. Acad. Sci. U.S.A.">
        <title>Antigenic diversity is generated by distinct evolutionary mechanisms in African trypanosome species.</title>
        <authorList>
            <person name="Jackson A.P."/>
            <person name="Berry A."/>
            <person name="Aslett M."/>
            <person name="Allison H.C."/>
            <person name="Burton P."/>
            <person name="Vavrova-Anderson J."/>
            <person name="Brown R."/>
            <person name="Browne H."/>
            <person name="Corton N."/>
            <person name="Hauser H."/>
            <person name="Gamble J."/>
            <person name="Gilderthorp R."/>
            <person name="Marcello L."/>
            <person name="McQuillan J."/>
            <person name="Otto T.D."/>
            <person name="Quail M.A."/>
            <person name="Sanders M.J."/>
            <person name="van Tonder A."/>
            <person name="Ginger M.L."/>
            <person name="Field M.C."/>
            <person name="Barry J.D."/>
            <person name="Hertz-Fowler C."/>
            <person name="Berriman M."/>
        </authorList>
    </citation>
    <scope>NUCLEOTIDE SEQUENCE</scope>
    <source>
        <strain evidence="2">Y486</strain>
    </source>
</reference>
<feature type="compositionally biased region" description="Basic and acidic residues" evidence="1">
    <location>
        <begin position="787"/>
        <end position="799"/>
    </location>
</feature>
<gene>
    <name evidence="2" type="ORF">TVY486_0706730</name>
</gene>
<feature type="region of interest" description="Disordered" evidence="1">
    <location>
        <begin position="602"/>
        <end position="621"/>
    </location>
</feature>
<feature type="region of interest" description="Disordered" evidence="1">
    <location>
        <begin position="641"/>
        <end position="727"/>
    </location>
</feature>
<feature type="compositionally biased region" description="Basic residues" evidence="1">
    <location>
        <begin position="989"/>
        <end position="1000"/>
    </location>
</feature>
<evidence type="ECO:0000256" key="1">
    <source>
        <dbReference type="SAM" id="MobiDB-lite"/>
    </source>
</evidence>
<feature type="compositionally biased region" description="Polar residues" evidence="1">
    <location>
        <begin position="1006"/>
        <end position="1035"/>
    </location>
</feature>
<name>G0TZF5_TRYVY</name>
<feature type="region of interest" description="Disordered" evidence="1">
    <location>
        <begin position="779"/>
        <end position="806"/>
    </location>
</feature>
<feature type="compositionally biased region" description="Low complexity" evidence="1">
    <location>
        <begin position="677"/>
        <end position="688"/>
    </location>
</feature>
<evidence type="ECO:0000313" key="2">
    <source>
        <dbReference type="EMBL" id="CCC49358.1"/>
    </source>
</evidence>
<protein>
    <submittedName>
        <fullName evidence="2">Uncharacterized protein</fullName>
    </submittedName>
</protein>
<accession>G0TZF5</accession>